<dbReference type="CDD" id="cd18081">
    <property type="entry name" value="RlmH-like"/>
    <property type="match status" value="1"/>
</dbReference>
<dbReference type="PANTHER" id="PTHR33603:SF1">
    <property type="entry name" value="RIBOSOMAL RNA LARGE SUBUNIT METHYLTRANSFERASE H"/>
    <property type="match status" value="1"/>
</dbReference>
<dbReference type="EMBL" id="UFVD01000001">
    <property type="protein sequence ID" value="SUX10941.1"/>
    <property type="molecule type" value="Genomic_DNA"/>
</dbReference>
<accession>A0A381DKC1</accession>
<comment type="subcellular location">
    <subcellularLocation>
        <location evidence="5">Cytoplasm</location>
    </subcellularLocation>
</comment>
<dbReference type="InterPro" id="IPR029026">
    <property type="entry name" value="tRNA_m1G_MTases_N"/>
</dbReference>
<dbReference type="EC" id="2.1.1.177" evidence="5"/>
<dbReference type="STRING" id="32024.GCA_000788295_01398"/>
<gene>
    <name evidence="5 6" type="primary">rlmH</name>
    <name evidence="6" type="ORF">NCTC12475_01154</name>
</gene>
<name>A0A381DKC1_9BACT</name>
<evidence type="ECO:0000256" key="4">
    <source>
        <dbReference type="ARBA" id="ARBA00038303"/>
    </source>
</evidence>
<evidence type="ECO:0000313" key="7">
    <source>
        <dbReference type="Proteomes" id="UP000254920"/>
    </source>
</evidence>
<sequence>MEILVNCISKSNDFEDNIKRYIKMSSKYAKISQNNIFNDKISKAQSDGVKKARIAYDEAYQPYVSNFNVVLDENGKMLDSLEFAQMIKNCTKVSFFIGGAYGFSDEFKKKAQKLISLSRLTTSHGIAKLMLFEQIFRALCINAGHPYHK</sequence>
<evidence type="ECO:0000256" key="5">
    <source>
        <dbReference type="HAMAP-Rule" id="MF_00658"/>
    </source>
</evidence>
<keyword evidence="7" id="KW-1185">Reference proteome</keyword>
<keyword evidence="5" id="KW-0963">Cytoplasm</keyword>
<evidence type="ECO:0000256" key="2">
    <source>
        <dbReference type="ARBA" id="ARBA00022679"/>
    </source>
</evidence>
<keyword evidence="2 5" id="KW-0808">Transferase</keyword>
<dbReference type="Pfam" id="PF02590">
    <property type="entry name" value="SPOUT_MTase"/>
    <property type="match status" value="1"/>
</dbReference>
<proteinExistence type="inferred from homology"/>
<comment type="caution">
    <text evidence="5">Lacks conserved residue(s) required for the propagation of feature annotation.</text>
</comment>
<dbReference type="RefSeq" id="WP_089181731.1">
    <property type="nucleotide sequence ID" value="NZ_CP043427.1"/>
</dbReference>
<dbReference type="OrthoDB" id="9806643at2"/>
<reference evidence="6 7" key="1">
    <citation type="submission" date="2018-06" db="EMBL/GenBank/DDBJ databases">
        <authorList>
            <consortium name="Pathogen Informatics"/>
            <person name="Doyle S."/>
        </authorList>
    </citation>
    <scope>NUCLEOTIDE SEQUENCE [LARGE SCALE GENOMIC DNA]</scope>
    <source>
        <strain evidence="6 7">NCTC12475</strain>
    </source>
</reference>
<dbReference type="Proteomes" id="UP000254920">
    <property type="component" value="Unassembled WGS sequence"/>
</dbReference>
<organism evidence="6 7">
    <name type="scientific">Campylobacter sputorum subsp. sputorum</name>
    <dbReference type="NCBI Taxonomy" id="32024"/>
    <lineage>
        <taxon>Bacteria</taxon>
        <taxon>Pseudomonadati</taxon>
        <taxon>Campylobacterota</taxon>
        <taxon>Epsilonproteobacteria</taxon>
        <taxon>Campylobacterales</taxon>
        <taxon>Campylobacteraceae</taxon>
        <taxon>Campylobacter</taxon>
    </lineage>
</organism>
<keyword evidence="3 5" id="KW-0949">S-adenosyl-L-methionine</keyword>
<feature type="binding site" evidence="5">
    <location>
        <position position="71"/>
    </location>
    <ligand>
        <name>S-adenosyl-L-methionine</name>
        <dbReference type="ChEBI" id="CHEBI:59789"/>
    </ligand>
</feature>
<dbReference type="AlphaFoldDB" id="A0A381DKC1"/>
<comment type="subunit">
    <text evidence="5">Homodimer.</text>
</comment>
<dbReference type="PANTHER" id="PTHR33603">
    <property type="entry name" value="METHYLTRANSFERASE"/>
    <property type="match status" value="1"/>
</dbReference>
<evidence type="ECO:0000256" key="1">
    <source>
        <dbReference type="ARBA" id="ARBA00022603"/>
    </source>
</evidence>
<dbReference type="SUPFAM" id="SSF75217">
    <property type="entry name" value="alpha/beta knot"/>
    <property type="match status" value="1"/>
</dbReference>
<dbReference type="GO" id="GO:0005737">
    <property type="term" value="C:cytoplasm"/>
    <property type="evidence" value="ECO:0007669"/>
    <property type="project" value="UniProtKB-SubCell"/>
</dbReference>
<dbReference type="Gene3D" id="3.40.1280.10">
    <property type="match status" value="1"/>
</dbReference>
<comment type="catalytic activity">
    <reaction evidence="5">
        <text>pseudouridine(1915) in 23S rRNA + S-adenosyl-L-methionine = N(3)-methylpseudouridine(1915) in 23S rRNA + S-adenosyl-L-homocysteine + H(+)</text>
        <dbReference type="Rhea" id="RHEA:42752"/>
        <dbReference type="Rhea" id="RHEA-COMP:10221"/>
        <dbReference type="Rhea" id="RHEA-COMP:10222"/>
        <dbReference type="ChEBI" id="CHEBI:15378"/>
        <dbReference type="ChEBI" id="CHEBI:57856"/>
        <dbReference type="ChEBI" id="CHEBI:59789"/>
        <dbReference type="ChEBI" id="CHEBI:65314"/>
        <dbReference type="ChEBI" id="CHEBI:74486"/>
        <dbReference type="EC" id="2.1.1.177"/>
    </reaction>
</comment>
<protein>
    <recommendedName>
        <fullName evidence="5">Ribosomal RNA large subunit methyltransferase H</fullName>
        <ecNumber evidence="5">2.1.1.177</ecNumber>
    </recommendedName>
    <alternativeName>
        <fullName evidence="5">23S rRNA (pseudouridine1915-N3)-methyltransferase</fullName>
    </alternativeName>
    <alternativeName>
        <fullName evidence="5">23S rRNA m3Psi1915 methyltransferase</fullName>
    </alternativeName>
    <alternativeName>
        <fullName evidence="5">rRNA (pseudouridine-N3-)-methyltransferase RlmH</fullName>
    </alternativeName>
</protein>
<comment type="function">
    <text evidence="5">Specifically methylates the pseudouridine at position 1915 (m3Psi1915) in 23S rRNA.</text>
</comment>
<comment type="similarity">
    <text evidence="4 5">Belongs to the RNA methyltransferase RlmH family.</text>
</comment>
<evidence type="ECO:0000313" key="6">
    <source>
        <dbReference type="EMBL" id="SUX10941.1"/>
    </source>
</evidence>
<dbReference type="InterPro" id="IPR003742">
    <property type="entry name" value="RlmH-like"/>
</dbReference>
<feature type="binding site" evidence="5">
    <location>
        <position position="98"/>
    </location>
    <ligand>
        <name>S-adenosyl-L-methionine</name>
        <dbReference type="ChEBI" id="CHEBI:59789"/>
    </ligand>
</feature>
<dbReference type="InterPro" id="IPR029028">
    <property type="entry name" value="Alpha/beta_knot_MTases"/>
</dbReference>
<evidence type="ECO:0000256" key="3">
    <source>
        <dbReference type="ARBA" id="ARBA00022691"/>
    </source>
</evidence>
<keyword evidence="1 5" id="KW-0489">Methyltransferase</keyword>
<dbReference type="HAMAP" id="MF_00658">
    <property type="entry name" value="23SrRNA_methyltr_H"/>
    <property type="match status" value="1"/>
</dbReference>
<dbReference type="GeneID" id="93089812"/>
<dbReference type="PIRSF" id="PIRSF004505">
    <property type="entry name" value="MT_bac"/>
    <property type="match status" value="1"/>
</dbReference>
<dbReference type="GO" id="GO:0070038">
    <property type="term" value="F:rRNA (pseudouridine-N3-)-methyltransferase activity"/>
    <property type="evidence" value="ECO:0007669"/>
    <property type="project" value="UniProtKB-UniRule"/>
</dbReference>
<keyword evidence="5" id="KW-0698">rRNA processing</keyword>